<dbReference type="RefSeq" id="WP_100202350.1">
    <property type="nucleotide sequence ID" value="NZ_PGGW01000049.1"/>
</dbReference>
<keyword evidence="2" id="KW-1185">Reference proteome</keyword>
<evidence type="ECO:0000313" key="1">
    <source>
        <dbReference type="EMBL" id="PJE97148.1"/>
    </source>
</evidence>
<name>A0A2M8LYU0_9ACTN</name>
<evidence type="ECO:0000313" key="2">
    <source>
        <dbReference type="Proteomes" id="UP000230407"/>
    </source>
</evidence>
<protein>
    <submittedName>
        <fullName evidence="1">Uncharacterized protein</fullName>
    </submittedName>
</protein>
<gene>
    <name evidence="1" type="ORF">CUT44_14300</name>
</gene>
<sequence length="278" mass="28602">MLARVRAQAGRVATITGSAVLTGGLFTDSLTLPGALAAVATAGVGLATNAKILRAPESVKATAIAVYAAPHAGCGAVLVGERLAPAGVTSVLVQAGAVALWTGATWLLRPGLVARELVGEATVQEIAEVNGKGAETAEVAVPDQPEHASPAARWWAEEIATEDGIAPDTVLLEHQQVSERCVALIIGSSRHGMPVPEISTARLSAYLDMSEDLIEIGPVPGRGAGVRLLVIGPRPQPVEPEAKAAGTDEETWAEIAATAMPGVELIETNTYDLRKEPI</sequence>
<dbReference type="EMBL" id="PGGW01000049">
    <property type="protein sequence ID" value="PJE97148.1"/>
    <property type="molecule type" value="Genomic_DNA"/>
</dbReference>
<proteinExistence type="predicted"/>
<accession>A0A2M8LYU0</accession>
<reference evidence="1 2" key="1">
    <citation type="submission" date="2017-11" db="EMBL/GenBank/DDBJ databases">
        <title>Streptomyces carmine sp. nov., a novel actinomycete isolated from Sophora alopecuroides in Xinjiang, China.</title>
        <authorList>
            <person name="Wang Y."/>
            <person name="Luo X."/>
            <person name="Wan C."/>
            <person name="Zhang L."/>
        </authorList>
    </citation>
    <scope>NUCLEOTIDE SEQUENCE [LARGE SCALE GENOMIC DNA]</scope>
    <source>
        <strain evidence="1 2">TRM SA0054</strain>
    </source>
</reference>
<dbReference type="Proteomes" id="UP000230407">
    <property type="component" value="Unassembled WGS sequence"/>
</dbReference>
<dbReference type="AlphaFoldDB" id="A0A2M8LYU0"/>
<organism evidence="1 2">
    <name type="scientific">Streptomyces carminius</name>
    <dbReference type="NCBI Taxonomy" id="2665496"/>
    <lineage>
        <taxon>Bacteria</taxon>
        <taxon>Bacillati</taxon>
        <taxon>Actinomycetota</taxon>
        <taxon>Actinomycetes</taxon>
        <taxon>Kitasatosporales</taxon>
        <taxon>Streptomycetaceae</taxon>
        <taxon>Streptomyces</taxon>
    </lineage>
</organism>
<comment type="caution">
    <text evidence="1">The sequence shown here is derived from an EMBL/GenBank/DDBJ whole genome shotgun (WGS) entry which is preliminary data.</text>
</comment>